<proteinExistence type="predicted"/>
<dbReference type="AlphaFoldDB" id="A0A9Q0N4T3"/>
<dbReference type="InterPro" id="IPR011701">
    <property type="entry name" value="MFS"/>
</dbReference>
<feature type="transmembrane region" description="Helical" evidence="4">
    <location>
        <begin position="20"/>
        <end position="40"/>
    </location>
</feature>
<dbReference type="Proteomes" id="UP001151699">
    <property type="component" value="Chromosome B"/>
</dbReference>
<evidence type="ECO:0000256" key="3">
    <source>
        <dbReference type="ARBA" id="ARBA00023136"/>
    </source>
</evidence>
<keyword evidence="5" id="KW-0813">Transport</keyword>
<feature type="transmembrane region" description="Helical" evidence="4">
    <location>
        <begin position="266"/>
        <end position="289"/>
    </location>
</feature>
<gene>
    <name evidence="5" type="primary">mfsd4b_0</name>
    <name evidence="5" type="ORF">Bhyg_08530</name>
</gene>
<dbReference type="OrthoDB" id="6365769at2759"/>
<comment type="caution">
    <text evidence="5">The sequence shown here is derived from an EMBL/GenBank/DDBJ whole genome shotgun (WGS) entry which is preliminary data.</text>
</comment>
<accession>A0A9Q0N4T3</accession>
<evidence type="ECO:0000256" key="2">
    <source>
        <dbReference type="ARBA" id="ARBA00022989"/>
    </source>
</evidence>
<dbReference type="PANTHER" id="PTHR23121">
    <property type="entry name" value="SODIUM-DEPENDENT GLUCOSE TRANSPORTER 1"/>
    <property type="match status" value="1"/>
</dbReference>
<feature type="transmembrane region" description="Helical" evidence="4">
    <location>
        <begin position="361"/>
        <end position="384"/>
    </location>
</feature>
<keyword evidence="1 4" id="KW-0812">Transmembrane</keyword>
<dbReference type="EMBL" id="WJQU01000002">
    <property type="protein sequence ID" value="KAJ6643567.1"/>
    <property type="molecule type" value="Genomic_DNA"/>
</dbReference>
<feature type="transmembrane region" description="Helical" evidence="4">
    <location>
        <begin position="423"/>
        <end position="444"/>
    </location>
</feature>
<keyword evidence="6" id="KW-1185">Reference proteome</keyword>
<dbReference type="SUPFAM" id="SSF103473">
    <property type="entry name" value="MFS general substrate transporter"/>
    <property type="match status" value="1"/>
</dbReference>
<protein>
    <submittedName>
        <fullName evidence="5">Sodium-dependent glucose transporter 1</fullName>
    </submittedName>
</protein>
<feature type="transmembrane region" description="Helical" evidence="4">
    <location>
        <begin position="187"/>
        <end position="211"/>
    </location>
</feature>
<feature type="transmembrane region" description="Helical" evidence="4">
    <location>
        <begin position="335"/>
        <end position="355"/>
    </location>
</feature>
<name>A0A9Q0N4T3_9DIPT</name>
<feature type="transmembrane region" description="Helical" evidence="4">
    <location>
        <begin position="396"/>
        <end position="417"/>
    </location>
</feature>
<dbReference type="GO" id="GO:0022857">
    <property type="term" value="F:transmembrane transporter activity"/>
    <property type="evidence" value="ECO:0007669"/>
    <property type="project" value="InterPro"/>
</dbReference>
<evidence type="ECO:0000313" key="6">
    <source>
        <dbReference type="Proteomes" id="UP001151699"/>
    </source>
</evidence>
<feature type="transmembrane region" description="Helical" evidence="4">
    <location>
        <begin position="309"/>
        <end position="328"/>
    </location>
</feature>
<reference evidence="5" key="1">
    <citation type="submission" date="2022-07" db="EMBL/GenBank/DDBJ databases">
        <authorList>
            <person name="Trinca V."/>
            <person name="Uliana J.V.C."/>
            <person name="Torres T.T."/>
            <person name="Ward R.J."/>
            <person name="Monesi N."/>
        </authorList>
    </citation>
    <scope>NUCLEOTIDE SEQUENCE</scope>
    <source>
        <strain evidence="5">HSMRA1968</strain>
        <tissue evidence="5">Whole embryos</tissue>
    </source>
</reference>
<dbReference type="InterPro" id="IPR036259">
    <property type="entry name" value="MFS_trans_sf"/>
</dbReference>
<evidence type="ECO:0000313" key="5">
    <source>
        <dbReference type="EMBL" id="KAJ6643567.1"/>
    </source>
</evidence>
<organism evidence="5 6">
    <name type="scientific">Pseudolycoriella hygida</name>
    <dbReference type="NCBI Taxonomy" id="35572"/>
    <lineage>
        <taxon>Eukaryota</taxon>
        <taxon>Metazoa</taxon>
        <taxon>Ecdysozoa</taxon>
        <taxon>Arthropoda</taxon>
        <taxon>Hexapoda</taxon>
        <taxon>Insecta</taxon>
        <taxon>Pterygota</taxon>
        <taxon>Neoptera</taxon>
        <taxon>Endopterygota</taxon>
        <taxon>Diptera</taxon>
        <taxon>Nematocera</taxon>
        <taxon>Sciaroidea</taxon>
        <taxon>Sciaridae</taxon>
        <taxon>Pseudolycoriella</taxon>
    </lineage>
</organism>
<evidence type="ECO:0000256" key="1">
    <source>
        <dbReference type="ARBA" id="ARBA00022692"/>
    </source>
</evidence>
<sequence>MSDNRPESVFSTSSRRTKYIVSFAVYYCNLVFGAGVTFLSPLVLEFTRRFNASVDEISRVFTIILICYMSSALLCTLLFKCVNRQFVVLFLLSFVACSFFLIPAATNLTQFYLFSSLIGVGSGGYDTAQVAWIIDIWRDESAPWILSQHFAYSLGTLGPPLIISHFLPSNHSTEATGFGTDALDIHIPFYITGSMTILAVAINFVIFFTFLNRNPVISIGNNIQEAVVVPSTQRGSISSSSSTSSISASTPLLPRNRNRNLLKRKIYLIVLSCCVIGFYSALELCTQQFLPTYAHFSPMKLSPTEGARVLFGLQLGFTIGRFVGIFLVQKISPHFIFTGNLILLTISNTILFVWGGHSITLLWVGSIMIGVGMSTVYPSLYAFIEKYLFITESVSGIITVSSSFVAAMYPVIVGNSVETNPEILMYVNYVSISVCYIAFSLLFSMTFMRRSRGRV</sequence>
<evidence type="ECO:0000256" key="4">
    <source>
        <dbReference type="SAM" id="Phobius"/>
    </source>
</evidence>
<keyword evidence="2 4" id="KW-1133">Transmembrane helix</keyword>
<dbReference type="Pfam" id="PF07690">
    <property type="entry name" value="MFS_1"/>
    <property type="match status" value="1"/>
</dbReference>
<keyword evidence="3 4" id="KW-0472">Membrane</keyword>
<dbReference type="PANTHER" id="PTHR23121:SF9">
    <property type="entry name" value="SODIUM-DEPENDENT GLUCOSE TRANSPORTER 1"/>
    <property type="match status" value="1"/>
</dbReference>
<dbReference type="Gene3D" id="1.20.1250.20">
    <property type="entry name" value="MFS general substrate transporter like domains"/>
    <property type="match status" value="2"/>
</dbReference>
<keyword evidence="5" id="KW-0762">Sugar transport</keyword>
<feature type="transmembrane region" description="Helical" evidence="4">
    <location>
        <begin position="60"/>
        <end position="79"/>
    </location>
</feature>
<feature type="transmembrane region" description="Helical" evidence="4">
    <location>
        <begin position="86"/>
        <end position="105"/>
    </location>
</feature>